<keyword evidence="1" id="KW-0614">Plasmid</keyword>
<dbReference type="RefSeq" id="WP_350241098.1">
    <property type="nucleotide sequence ID" value="NZ_CP158297.1"/>
</dbReference>
<proteinExistence type="predicted"/>
<dbReference type="SUPFAM" id="SSF53067">
    <property type="entry name" value="Actin-like ATPase domain"/>
    <property type="match status" value="1"/>
</dbReference>
<dbReference type="InterPro" id="IPR000600">
    <property type="entry name" value="ROK"/>
</dbReference>
<accession>A0AAU7U5A0</accession>
<dbReference type="KEGG" id="dsc:ABOD76_02310"/>
<evidence type="ECO:0000313" key="1">
    <source>
        <dbReference type="EMBL" id="XBV83538.1"/>
    </source>
</evidence>
<dbReference type="PANTHER" id="PTHR18964">
    <property type="entry name" value="ROK (REPRESSOR, ORF, KINASE) FAMILY"/>
    <property type="match status" value="1"/>
</dbReference>
<dbReference type="Pfam" id="PF00480">
    <property type="entry name" value="ROK"/>
    <property type="match status" value="1"/>
</dbReference>
<sequence length="277" mass="28452">MNVGVDLGGTKLAVGTAESLQVVTTPATSEGIIAAIEALAGDADGIGICVAGRVDLQRGSTFAAQLPQLQDVPLVDRLRRPGRRVTLLNDADAAALAEHQFGAARGTHTSLYVTVSTGIGSGLVSQQRLYQGYRGQSVELGHAGGSGHQRCPCGRVGCIDMTASGTAITRAARALLGDPDLPIETLAQLAADGHPGLVRIVRQAAEDLAPLLGNACVLFDPQVIVMGGGVVLGYGDLYLDTLRRALADSLGAWHVPELRVAELGQQAGILGALQSLA</sequence>
<dbReference type="Gene3D" id="3.30.420.40">
    <property type="match status" value="2"/>
</dbReference>
<geneLocation type="plasmid" evidence="1">
    <name>pDson01</name>
</geneLocation>
<reference evidence="1" key="1">
    <citation type="submission" date="2024-06" db="EMBL/GenBank/DDBJ databases">
        <title>Draft Genome Sequence of Deinococcus sonorensis Type Strain KR-87, a Biofilm Producing Representative of the Genus Deinococcus.</title>
        <authorList>
            <person name="Boren L.S."/>
            <person name="Grosso R.A."/>
            <person name="Hugenberg-Cox A.N."/>
            <person name="Hill J.T.E."/>
            <person name="Albert C.M."/>
            <person name="Tuohy J.M."/>
        </authorList>
    </citation>
    <scope>NUCLEOTIDE SEQUENCE</scope>
    <source>
        <strain evidence="1">KR-87</strain>
        <plasmid evidence="1">pDson01</plasmid>
    </source>
</reference>
<dbReference type="AlphaFoldDB" id="A0AAU7U5A0"/>
<dbReference type="PANTHER" id="PTHR18964:SF173">
    <property type="entry name" value="GLUCOKINASE"/>
    <property type="match status" value="1"/>
</dbReference>
<name>A0AAU7U5A0_9DEIO</name>
<dbReference type="EMBL" id="CP158297">
    <property type="protein sequence ID" value="XBV83538.1"/>
    <property type="molecule type" value="Genomic_DNA"/>
</dbReference>
<dbReference type="InterPro" id="IPR043129">
    <property type="entry name" value="ATPase_NBD"/>
</dbReference>
<protein>
    <submittedName>
        <fullName evidence="1">ROK family protein</fullName>
    </submittedName>
</protein>
<organism evidence="1">
    <name type="scientific">Deinococcus sonorensis KR-87</name>
    <dbReference type="NCBI Taxonomy" id="694439"/>
    <lineage>
        <taxon>Bacteria</taxon>
        <taxon>Thermotogati</taxon>
        <taxon>Deinococcota</taxon>
        <taxon>Deinococci</taxon>
        <taxon>Deinococcales</taxon>
        <taxon>Deinococcaceae</taxon>
        <taxon>Deinococcus</taxon>
    </lineage>
</organism>
<gene>
    <name evidence="1" type="ORF">ABOD76_02310</name>
</gene>